<evidence type="ECO:0000256" key="5">
    <source>
        <dbReference type="ARBA" id="ARBA00022723"/>
    </source>
</evidence>
<evidence type="ECO:0000256" key="4">
    <source>
        <dbReference type="ARBA" id="ARBA00022448"/>
    </source>
</evidence>
<dbReference type="eggNOG" id="COG2033">
    <property type="taxonomic scope" value="Bacteria"/>
</dbReference>
<comment type="similarity">
    <text evidence="1">Belongs to the desulfoferrodoxin family.</text>
</comment>
<comment type="caution">
    <text evidence="13">The sequence shown here is derived from an EMBL/GenBank/DDBJ whole genome shotgun (WGS) entry which is preliminary data.</text>
</comment>
<comment type="function">
    <text evidence="8">Catalyzes the one-electron reduction of superoxide anion radical to hydrogen peroxide at a nonheme ferrous iron center. Plays a fundamental role in case of oxidative stress via its superoxide detoxification activity.</text>
</comment>
<feature type="domain" description="Desulfoferrodoxin N-terminal" evidence="12">
    <location>
        <begin position="5"/>
        <end position="32"/>
    </location>
</feature>
<dbReference type="GO" id="GO:0050605">
    <property type="term" value="F:superoxide reductase activity"/>
    <property type="evidence" value="ECO:0007669"/>
    <property type="project" value="UniProtKB-EC"/>
</dbReference>
<keyword evidence="6" id="KW-0249">Electron transport</keyword>
<dbReference type="Pfam" id="PF06397">
    <property type="entry name" value="Desulfoferrod_N"/>
    <property type="match status" value="1"/>
</dbReference>
<evidence type="ECO:0000256" key="8">
    <source>
        <dbReference type="ARBA" id="ARBA00024690"/>
    </source>
</evidence>
<name>H7EGV4_9SPIR</name>
<reference evidence="13 14" key="1">
    <citation type="submission" date="2011-09" db="EMBL/GenBank/DDBJ databases">
        <title>The draft genome of Treponema saccharophilum DSM 2985.</title>
        <authorList>
            <consortium name="US DOE Joint Genome Institute (JGI-PGF)"/>
            <person name="Lucas S."/>
            <person name="Copeland A."/>
            <person name="Lapidus A."/>
            <person name="Glavina del Rio T."/>
            <person name="Dalin E."/>
            <person name="Tice H."/>
            <person name="Bruce D."/>
            <person name="Goodwin L."/>
            <person name="Pitluck S."/>
            <person name="Peters L."/>
            <person name="Kyrpides N."/>
            <person name="Mavromatis K."/>
            <person name="Ivanova N."/>
            <person name="Markowitz V."/>
            <person name="Cheng J.-F."/>
            <person name="Hugenholtz P."/>
            <person name="Woyke T."/>
            <person name="Wu D."/>
            <person name="Gronow S."/>
            <person name="Wellnitz S."/>
            <person name="Brambilla E."/>
            <person name="Klenk H.-P."/>
            <person name="Eisen J.A."/>
        </authorList>
    </citation>
    <scope>NUCLEOTIDE SEQUENCE [LARGE SCALE GENOMIC DNA]</scope>
    <source>
        <strain evidence="13 14">DSM 2985</strain>
    </source>
</reference>
<evidence type="ECO:0000259" key="12">
    <source>
        <dbReference type="Pfam" id="PF06397"/>
    </source>
</evidence>
<dbReference type="InterPro" id="IPR038094">
    <property type="entry name" value="Desulfoferrodoxin_N_sf"/>
</dbReference>
<dbReference type="InterPro" id="IPR004462">
    <property type="entry name" value="Desulfoferrodoxin_N"/>
</dbReference>
<dbReference type="PANTHER" id="PTHR36541">
    <property type="entry name" value="SUPEROXIDE REDUCTASE-RELATED"/>
    <property type="match status" value="1"/>
</dbReference>
<dbReference type="InterPro" id="IPR036073">
    <property type="entry name" value="Desulfoferrodoxin_Fe-bd_dom_sf"/>
</dbReference>
<dbReference type="Proteomes" id="UP000003571">
    <property type="component" value="Unassembled WGS sequence"/>
</dbReference>
<accession>H7EGV4</accession>
<dbReference type="RefSeq" id="WP_002701610.1">
    <property type="nucleotide sequence ID" value="NZ_AGRW01000009.1"/>
</dbReference>
<evidence type="ECO:0000256" key="1">
    <source>
        <dbReference type="ARBA" id="ARBA00005941"/>
    </source>
</evidence>
<keyword evidence="13" id="KW-0560">Oxidoreductase</keyword>
<dbReference type="PATRIC" id="fig|907348.3.peg.5"/>
<keyword evidence="7" id="KW-0408">Iron</keyword>
<dbReference type="PANTHER" id="PTHR36541:SF1">
    <property type="entry name" value="SUPEROXIDE REDUCTASE-RELATED"/>
    <property type="match status" value="1"/>
</dbReference>
<sequence>MAEFLRCRKCGKIVEVVAGGAPETVCCGEDMAPLRANTTDGASEKHVPVVAIDGWSVSVRVGSAVHPMEDDHYIQWIALETDRGIQRKWLSPGAAPEAGFALVDGEVPIAAYEYCNKHGLWKVDL</sequence>
<evidence type="ECO:0000256" key="7">
    <source>
        <dbReference type="ARBA" id="ARBA00023004"/>
    </source>
</evidence>
<dbReference type="InterPro" id="IPR002742">
    <property type="entry name" value="Desulfoferrodoxin_Fe-bd_dom"/>
</dbReference>
<dbReference type="AlphaFoldDB" id="H7EGV4"/>
<proteinExistence type="inferred from homology"/>
<dbReference type="SUPFAM" id="SSF57802">
    <property type="entry name" value="Rubredoxin-like"/>
    <property type="match status" value="1"/>
</dbReference>
<comment type="catalytic activity">
    <reaction evidence="10">
        <text>reduced [rubredoxin] + superoxide + 2 H(+) = oxidized [rubredoxin] + H2O2</text>
        <dbReference type="Rhea" id="RHEA:21324"/>
        <dbReference type="Rhea" id="RHEA-COMP:10302"/>
        <dbReference type="Rhea" id="RHEA-COMP:10303"/>
        <dbReference type="ChEBI" id="CHEBI:15378"/>
        <dbReference type="ChEBI" id="CHEBI:16240"/>
        <dbReference type="ChEBI" id="CHEBI:18421"/>
        <dbReference type="ChEBI" id="CHEBI:29033"/>
        <dbReference type="ChEBI" id="CHEBI:29034"/>
        <dbReference type="EC" id="1.15.1.2"/>
    </reaction>
</comment>
<dbReference type="EMBL" id="AGRW01000009">
    <property type="protein sequence ID" value="EIC03187.1"/>
    <property type="molecule type" value="Genomic_DNA"/>
</dbReference>
<dbReference type="STRING" id="907348.TresaDRAFT_2834"/>
<evidence type="ECO:0000259" key="11">
    <source>
        <dbReference type="Pfam" id="PF01880"/>
    </source>
</evidence>
<dbReference type="NCBIfam" id="TIGR00332">
    <property type="entry name" value="neela_ferrous"/>
    <property type="match status" value="1"/>
</dbReference>
<dbReference type="EC" id="1.15.1.2" evidence="2"/>
<feature type="domain" description="Desulfoferrodoxin ferrous iron-binding" evidence="11">
    <location>
        <begin position="39"/>
        <end position="123"/>
    </location>
</feature>
<evidence type="ECO:0000256" key="9">
    <source>
        <dbReference type="ARBA" id="ARBA00031398"/>
    </source>
</evidence>
<keyword evidence="14" id="KW-1185">Reference proteome</keyword>
<evidence type="ECO:0000313" key="14">
    <source>
        <dbReference type="Proteomes" id="UP000003571"/>
    </source>
</evidence>
<evidence type="ECO:0000313" key="13">
    <source>
        <dbReference type="EMBL" id="EIC03187.1"/>
    </source>
</evidence>
<dbReference type="GO" id="GO:0005506">
    <property type="term" value="F:iron ion binding"/>
    <property type="evidence" value="ECO:0007669"/>
    <property type="project" value="InterPro"/>
</dbReference>
<dbReference type="OrthoDB" id="9814936at2"/>
<protein>
    <recommendedName>
        <fullName evidence="3">Desulfoferrodoxin</fullName>
        <ecNumber evidence="2">1.15.1.2</ecNumber>
    </recommendedName>
    <alternativeName>
        <fullName evidence="9">Superoxide reductase</fullName>
    </alternativeName>
</protein>
<evidence type="ECO:0000256" key="10">
    <source>
        <dbReference type="ARBA" id="ARBA00047448"/>
    </source>
</evidence>
<evidence type="ECO:0000256" key="2">
    <source>
        <dbReference type="ARBA" id="ARBA00012679"/>
    </source>
</evidence>
<dbReference type="Pfam" id="PF01880">
    <property type="entry name" value="Desulfoferrodox"/>
    <property type="match status" value="1"/>
</dbReference>
<organism evidence="13 14">
    <name type="scientific">Treponema saccharophilum DSM 2985</name>
    <dbReference type="NCBI Taxonomy" id="907348"/>
    <lineage>
        <taxon>Bacteria</taxon>
        <taxon>Pseudomonadati</taxon>
        <taxon>Spirochaetota</taxon>
        <taxon>Spirochaetia</taxon>
        <taxon>Spirochaetales</taxon>
        <taxon>Treponemataceae</taxon>
        <taxon>Treponema</taxon>
    </lineage>
</organism>
<dbReference type="Gene3D" id="2.20.28.100">
    <property type="entry name" value="Desulphoferrodoxin, N-terminal domain"/>
    <property type="match status" value="1"/>
</dbReference>
<keyword evidence="4" id="KW-0813">Transport</keyword>
<gene>
    <name evidence="13" type="ORF">TresaDRAFT_2834</name>
</gene>
<evidence type="ECO:0000256" key="6">
    <source>
        <dbReference type="ARBA" id="ARBA00022982"/>
    </source>
</evidence>
<dbReference type="Gene3D" id="2.60.40.730">
    <property type="entry name" value="SOR catalytic domain"/>
    <property type="match status" value="1"/>
</dbReference>
<dbReference type="SUPFAM" id="SSF49367">
    <property type="entry name" value="Superoxide reductase-like"/>
    <property type="match status" value="1"/>
</dbReference>
<keyword evidence="5" id="KW-0479">Metal-binding</keyword>
<evidence type="ECO:0000256" key="3">
    <source>
        <dbReference type="ARBA" id="ARBA00014839"/>
    </source>
</evidence>
<dbReference type="InterPro" id="IPR051233">
    <property type="entry name" value="Desulfoferrodoxin_SOR"/>
</dbReference>